<gene>
    <name evidence="4" type="ordered locus">CAP2UW1_2761</name>
</gene>
<dbReference type="AlphaFoldDB" id="C7RTA9"/>
<evidence type="ECO:0000256" key="2">
    <source>
        <dbReference type="ARBA" id="ARBA00038115"/>
    </source>
</evidence>
<dbReference type="GO" id="GO:0052689">
    <property type="term" value="F:carboxylic ester hydrolase activity"/>
    <property type="evidence" value="ECO:0007669"/>
    <property type="project" value="UniProtKB-ARBA"/>
</dbReference>
<dbReference type="EMBL" id="CP001715">
    <property type="protein sequence ID" value="ACV36042.1"/>
    <property type="molecule type" value="Genomic_DNA"/>
</dbReference>
<proteinExistence type="inferred from homology"/>
<organism evidence="4">
    <name type="scientific">Accumulibacter regalis</name>
    <dbReference type="NCBI Taxonomy" id="522306"/>
    <lineage>
        <taxon>Bacteria</taxon>
        <taxon>Pseudomonadati</taxon>
        <taxon>Pseudomonadota</taxon>
        <taxon>Betaproteobacteria</taxon>
        <taxon>Candidatus Accumulibacter</taxon>
    </lineage>
</organism>
<evidence type="ECO:0000256" key="1">
    <source>
        <dbReference type="ARBA" id="ARBA00022801"/>
    </source>
</evidence>
<name>C7RTA9_ACCRE</name>
<feature type="domain" description="AB hydrolase-1" evidence="3">
    <location>
        <begin position="30"/>
        <end position="222"/>
    </location>
</feature>
<dbReference type="Gene3D" id="3.40.50.1820">
    <property type="entry name" value="alpha/beta hydrolase"/>
    <property type="match status" value="1"/>
</dbReference>
<accession>C7RTA9</accession>
<dbReference type="Pfam" id="PF12697">
    <property type="entry name" value="Abhydrolase_6"/>
    <property type="match status" value="1"/>
</dbReference>
<dbReference type="HOGENOM" id="CLU_1150347_0_0_4"/>
<dbReference type="PANTHER" id="PTHR22946">
    <property type="entry name" value="DIENELACTONE HYDROLASE DOMAIN-CONTAINING PROTEIN-RELATED"/>
    <property type="match status" value="1"/>
</dbReference>
<reference evidence="4" key="2">
    <citation type="submission" date="2009-09" db="EMBL/GenBank/DDBJ databases">
        <title>Complete sequence of chromosome of Candidatus Accumulibacter phosphatis clade IIA str. UW-1.</title>
        <authorList>
            <consortium name="US DOE Joint Genome Institute"/>
            <person name="Martin H.G."/>
            <person name="Ivanova N."/>
            <person name="Kunin V."/>
            <person name="Warnecke F."/>
            <person name="Barry K."/>
            <person name="He S."/>
            <person name="Salamov A."/>
            <person name="Szeto E."/>
            <person name="Dalin E."/>
            <person name="Pangilinan J.L."/>
            <person name="Lapidus A."/>
            <person name="Lowry S."/>
            <person name="Kyrpides N.C."/>
            <person name="McMahon K.D."/>
            <person name="Hugenholtz P."/>
        </authorList>
    </citation>
    <scope>NUCLEOTIDE SEQUENCE [LARGE SCALE GENOMIC DNA]</scope>
    <source>
        <strain evidence="4">UW-1</strain>
    </source>
</reference>
<evidence type="ECO:0000259" key="3">
    <source>
        <dbReference type="Pfam" id="PF12697"/>
    </source>
</evidence>
<dbReference type="PANTHER" id="PTHR22946:SF9">
    <property type="entry name" value="POLYKETIDE TRANSFERASE AF380"/>
    <property type="match status" value="1"/>
</dbReference>
<dbReference type="InterPro" id="IPR050261">
    <property type="entry name" value="FrsA_esterase"/>
</dbReference>
<reference evidence="4" key="1">
    <citation type="submission" date="2009-08" db="EMBL/GenBank/DDBJ databases">
        <authorList>
            <consortium name="US DOE Joint Genome Institute"/>
            <person name="Lucas S."/>
            <person name="Copeland A."/>
            <person name="Lapidus A."/>
            <person name="Glavina del Rio T."/>
            <person name="Dalin E."/>
            <person name="Tice H."/>
            <person name="Bruce D."/>
            <person name="Barry K."/>
            <person name="Pitluck S."/>
            <person name="Lowry S."/>
            <person name="Larimer F."/>
            <person name="Land M."/>
            <person name="Hauser L."/>
            <person name="Kyrpides N."/>
            <person name="Ivanova N."/>
            <person name="McMahon K.D."/>
            <person name="Hugenholtz P."/>
        </authorList>
    </citation>
    <scope>NUCLEOTIDE SEQUENCE</scope>
    <source>
        <strain evidence="4">UW-1</strain>
    </source>
</reference>
<dbReference type="InterPro" id="IPR029058">
    <property type="entry name" value="AB_hydrolase_fold"/>
</dbReference>
<dbReference type="eggNOG" id="COG1073">
    <property type="taxonomic scope" value="Bacteria"/>
</dbReference>
<comment type="similarity">
    <text evidence="2">Belongs to the AB hydrolase superfamily. FUS2 hydrolase family.</text>
</comment>
<evidence type="ECO:0000313" key="4">
    <source>
        <dbReference type="EMBL" id="ACV36042.1"/>
    </source>
</evidence>
<sequence length="236" mass="25212">MNTEVERKRLAGVPVLLVRPVAARGPLPTVLWFHGLAADKEVHLPELHRFAATGLLAVGVDAVGHGERRLSDFEQQFARPPEDSMPLFKSLVARTVDEVPALIDTLIAGGLADGGRIAVAGVSMGGCIVYGAVPSDRRLCAAVALMGSPERTQPGPHTLADERFFPTALLSITAERDSIVPPAAAEALHERLAPRYASAPDRLCQQTIAGAPHFMSVEDWECAVAEACAWLARFVL</sequence>
<dbReference type="SUPFAM" id="SSF53474">
    <property type="entry name" value="alpha/beta-Hydrolases"/>
    <property type="match status" value="1"/>
</dbReference>
<dbReference type="KEGG" id="app:CAP2UW1_2761"/>
<protein>
    <recommendedName>
        <fullName evidence="3">AB hydrolase-1 domain-containing protein</fullName>
    </recommendedName>
</protein>
<keyword evidence="1" id="KW-0378">Hydrolase</keyword>
<dbReference type="InterPro" id="IPR000073">
    <property type="entry name" value="AB_hydrolase_1"/>
</dbReference>